<organism evidence="1 2">
    <name type="scientific">Collybiopsis luxurians FD-317 M1</name>
    <dbReference type="NCBI Taxonomy" id="944289"/>
    <lineage>
        <taxon>Eukaryota</taxon>
        <taxon>Fungi</taxon>
        <taxon>Dikarya</taxon>
        <taxon>Basidiomycota</taxon>
        <taxon>Agaricomycotina</taxon>
        <taxon>Agaricomycetes</taxon>
        <taxon>Agaricomycetidae</taxon>
        <taxon>Agaricales</taxon>
        <taxon>Marasmiineae</taxon>
        <taxon>Omphalotaceae</taxon>
        <taxon>Collybiopsis</taxon>
        <taxon>Collybiopsis luxurians</taxon>
    </lineage>
</organism>
<name>A0A0D0CS07_9AGAR</name>
<dbReference type="AlphaFoldDB" id="A0A0D0CS07"/>
<proteinExistence type="predicted"/>
<protein>
    <submittedName>
        <fullName evidence="1">Uncharacterized protein</fullName>
    </submittedName>
</protein>
<sequence>MAWIPLVFGSRYTNWLSSRSATEIPMTFLVSVCSMLSLTLRALFTCQAKSHSMWSKDPQCHRVILQSAFSPWPGYLSMKGPSDNVTNWLLQVDIIHPILGGYQFQLPNTETFIAYWKGIAIGLTLSIDSPIPYFKFPVQVEDFVPGMFLNLHPWWSWTMDRDFQNSHKLPTLKISKTINLVRHMSEWHLYGNSIEMLAHWKMEQTSYDRPVEECWSCSMPHKEVFITVHGIEQTDRFILSIIHDVECL</sequence>
<dbReference type="Proteomes" id="UP000053593">
    <property type="component" value="Unassembled WGS sequence"/>
</dbReference>
<dbReference type="HOGENOM" id="CLU_1120278_0_0_1"/>
<accession>A0A0D0CS07</accession>
<evidence type="ECO:0000313" key="2">
    <source>
        <dbReference type="Proteomes" id="UP000053593"/>
    </source>
</evidence>
<keyword evidence="2" id="KW-1185">Reference proteome</keyword>
<evidence type="ECO:0000313" key="1">
    <source>
        <dbReference type="EMBL" id="KIK58443.1"/>
    </source>
</evidence>
<dbReference type="EMBL" id="KN834785">
    <property type="protein sequence ID" value="KIK58443.1"/>
    <property type="molecule type" value="Genomic_DNA"/>
</dbReference>
<reference evidence="1 2" key="1">
    <citation type="submission" date="2014-04" db="EMBL/GenBank/DDBJ databases">
        <title>Evolutionary Origins and Diversification of the Mycorrhizal Mutualists.</title>
        <authorList>
            <consortium name="DOE Joint Genome Institute"/>
            <consortium name="Mycorrhizal Genomics Consortium"/>
            <person name="Kohler A."/>
            <person name="Kuo A."/>
            <person name="Nagy L.G."/>
            <person name="Floudas D."/>
            <person name="Copeland A."/>
            <person name="Barry K.W."/>
            <person name="Cichocki N."/>
            <person name="Veneault-Fourrey C."/>
            <person name="LaButti K."/>
            <person name="Lindquist E.A."/>
            <person name="Lipzen A."/>
            <person name="Lundell T."/>
            <person name="Morin E."/>
            <person name="Murat C."/>
            <person name="Riley R."/>
            <person name="Ohm R."/>
            <person name="Sun H."/>
            <person name="Tunlid A."/>
            <person name="Henrissat B."/>
            <person name="Grigoriev I.V."/>
            <person name="Hibbett D.S."/>
            <person name="Martin F."/>
        </authorList>
    </citation>
    <scope>NUCLEOTIDE SEQUENCE [LARGE SCALE GENOMIC DNA]</scope>
    <source>
        <strain evidence="1 2">FD-317 M1</strain>
    </source>
</reference>
<gene>
    <name evidence="1" type="ORF">GYMLUDRAFT_60722</name>
</gene>
<dbReference type="OrthoDB" id="3038115at2759"/>